<sequence>MRMLRKIFLPLVLAVFGAQVHAQSVPVQSGEHETFSRLVFLTELGQEWQIDRSGRSASIEFARPLPQLDLSKVFYFIPKDRLTSLTATEAGLSLSLSCECGISVFQLQSGHIVVDITDDADTASLAQSSAIPLEMPPLNIPLLASTADLLARRGERTSSTNAAVVANPAEPGQGPVSASPVQIKMHPSGSISLLPIAKPSTPLKSLACPFEKLSREVLLADPSDAVTSLPQHLSGVLNGRDGFERDAALELALSYLKAGWGAEAGFMIRSADLEAPMHLQIADALDERATGAQGYADPGCGPASAIIALLEGNPEGRWDRADELAVVQLLADLPQDRWNDIRDRIAEALSSVGASDLLVGLRQESSSAGAPAPTPPAAGTDLSAVESVLDMLVHANASSTRLSTVEIGNALAFLPSIPPNEKRAQIKSELARALLRAEYFHEAIDLVGSESAEAEALLGLALQEMPIEKTIEFAVRLRPYLSSGSEGARRVADVLRSWGFEDAAARFDAVKSPEEARNKAGGFREAKSASPWLTRNFPEMARSDSETGPRTDLARLIVLQNEEATTKGDLSSAQQALEHSRALSEAIAAIAAASPAR</sequence>
<evidence type="ECO:0000256" key="1">
    <source>
        <dbReference type="SAM" id="MobiDB-lite"/>
    </source>
</evidence>
<protein>
    <recommendedName>
        <fullName evidence="5">HEAT repeat domain-containing protein</fullName>
    </recommendedName>
</protein>
<feature type="signal peptide" evidence="2">
    <location>
        <begin position="1"/>
        <end position="22"/>
    </location>
</feature>
<proteinExistence type="predicted"/>
<dbReference type="Proteomes" id="UP000049455">
    <property type="component" value="Unassembled WGS sequence"/>
</dbReference>
<evidence type="ECO:0000256" key="2">
    <source>
        <dbReference type="SAM" id="SignalP"/>
    </source>
</evidence>
<reference evidence="3 4" key="1">
    <citation type="submission" date="2015-09" db="EMBL/GenBank/DDBJ databases">
        <authorList>
            <person name="Jackson K.R."/>
            <person name="Lunt B.L."/>
            <person name="Fisher J.N.B."/>
            <person name="Gardner A.V."/>
            <person name="Bailey M.E."/>
            <person name="Deus L.M."/>
            <person name="Earl A.S."/>
            <person name="Gibby P.D."/>
            <person name="Hartmann K.A."/>
            <person name="Liu J.E."/>
            <person name="Manci A.M."/>
            <person name="Nielsen D.A."/>
            <person name="Solomon M.B."/>
            <person name="Breakwell D.P."/>
            <person name="Burnett S.H."/>
            <person name="Grose J.H."/>
        </authorList>
    </citation>
    <scope>NUCLEOTIDE SEQUENCE [LARGE SCALE GENOMIC DNA]</scope>
    <source>
        <strain evidence="3 4">CECT 7799</strain>
    </source>
</reference>
<evidence type="ECO:0008006" key="5">
    <source>
        <dbReference type="Google" id="ProtNLM"/>
    </source>
</evidence>
<dbReference type="OrthoDB" id="7847197at2"/>
<name>A0A0M7BEP0_9RHOB</name>
<dbReference type="EMBL" id="CYPR01000228">
    <property type="protein sequence ID" value="CUH40659.1"/>
    <property type="molecule type" value="Genomic_DNA"/>
</dbReference>
<accession>A0A0M7BEP0</accession>
<dbReference type="AlphaFoldDB" id="A0A0M7BEP0"/>
<evidence type="ECO:0000313" key="3">
    <source>
        <dbReference type="EMBL" id="CUH40659.1"/>
    </source>
</evidence>
<dbReference type="STRING" id="313367.JSE7799_03394"/>
<keyword evidence="4" id="KW-1185">Reference proteome</keyword>
<feature type="region of interest" description="Disordered" evidence="1">
    <location>
        <begin position="160"/>
        <end position="180"/>
    </location>
</feature>
<keyword evidence="2" id="KW-0732">Signal</keyword>
<gene>
    <name evidence="3" type="ORF">JSE7799_03394</name>
</gene>
<evidence type="ECO:0000313" key="4">
    <source>
        <dbReference type="Proteomes" id="UP000049455"/>
    </source>
</evidence>
<feature type="chain" id="PRO_5005809960" description="HEAT repeat domain-containing protein" evidence="2">
    <location>
        <begin position="23"/>
        <end position="597"/>
    </location>
</feature>
<organism evidence="3 4">
    <name type="scientific">Jannaschia seosinensis</name>
    <dbReference type="NCBI Taxonomy" id="313367"/>
    <lineage>
        <taxon>Bacteria</taxon>
        <taxon>Pseudomonadati</taxon>
        <taxon>Pseudomonadota</taxon>
        <taxon>Alphaproteobacteria</taxon>
        <taxon>Rhodobacterales</taxon>
        <taxon>Roseobacteraceae</taxon>
        <taxon>Jannaschia</taxon>
    </lineage>
</organism>